<evidence type="ECO:0000259" key="12">
    <source>
        <dbReference type="PROSITE" id="PS51194"/>
    </source>
</evidence>
<evidence type="ECO:0000259" key="11">
    <source>
        <dbReference type="PROSITE" id="PS51192"/>
    </source>
</evidence>
<comment type="caution">
    <text evidence="13">The sequence shown here is derived from an EMBL/GenBank/DDBJ whole genome shotgun (WGS) entry which is preliminary data.</text>
</comment>
<dbReference type="GO" id="GO:0005634">
    <property type="term" value="C:nucleus"/>
    <property type="evidence" value="ECO:0007669"/>
    <property type="project" value="UniProtKB-SubCell"/>
</dbReference>
<dbReference type="InterPro" id="IPR001650">
    <property type="entry name" value="Helicase_C-like"/>
</dbReference>
<evidence type="ECO:0000256" key="1">
    <source>
        <dbReference type="ARBA" id="ARBA00004123"/>
    </source>
</evidence>
<gene>
    <name evidence="13" type="ORF">CAMP_LOCUS11751</name>
</gene>
<dbReference type="GO" id="GO:0016887">
    <property type="term" value="F:ATP hydrolysis activity"/>
    <property type="evidence" value="ECO:0007669"/>
    <property type="project" value="InterPro"/>
</dbReference>
<feature type="coiled-coil region" evidence="9">
    <location>
        <begin position="173"/>
        <end position="200"/>
    </location>
</feature>
<dbReference type="SMART" id="SM00490">
    <property type="entry name" value="HELICc"/>
    <property type="match status" value="1"/>
</dbReference>
<keyword evidence="7" id="KW-0238">DNA-binding</keyword>
<keyword evidence="14" id="KW-1185">Reference proteome</keyword>
<feature type="domain" description="Helicase C-terminal" evidence="12">
    <location>
        <begin position="764"/>
        <end position="927"/>
    </location>
</feature>
<evidence type="ECO:0000256" key="10">
    <source>
        <dbReference type="SAM" id="MobiDB-lite"/>
    </source>
</evidence>
<keyword evidence="6" id="KW-0067">ATP-binding</keyword>
<dbReference type="PANTHER" id="PTHR45797">
    <property type="entry name" value="RAD54-LIKE"/>
    <property type="match status" value="1"/>
</dbReference>
<dbReference type="PANTHER" id="PTHR45797:SF1">
    <property type="entry name" value="HELICASE ARIP4"/>
    <property type="match status" value="1"/>
</dbReference>
<reference evidence="13" key="1">
    <citation type="submission" date="2022-11" db="EMBL/GenBank/DDBJ databases">
        <authorList>
            <person name="Kikuchi T."/>
        </authorList>
    </citation>
    <scope>NUCLEOTIDE SEQUENCE</scope>
    <source>
        <strain evidence="13">PS1010</strain>
    </source>
</reference>
<dbReference type="OrthoDB" id="2020972at2759"/>
<dbReference type="InterPro" id="IPR000330">
    <property type="entry name" value="SNF2_N"/>
</dbReference>
<feature type="region of interest" description="Disordered" evidence="10">
    <location>
        <begin position="674"/>
        <end position="729"/>
    </location>
</feature>
<dbReference type="PROSITE" id="PS51194">
    <property type="entry name" value="HELICASE_CTER"/>
    <property type="match status" value="1"/>
</dbReference>
<evidence type="ECO:0000256" key="3">
    <source>
        <dbReference type="ARBA" id="ARBA00022741"/>
    </source>
</evidence>
<name>A0A9P1IRP1_9PELO</name>
<dbReference type="InterPro" id="IPR027417">
    <property type="entry name" value="P-loop_NTPase"/>
</dbReference>
<evidence type="ECO:0000313" key="13">
    <source>
        <dbReference type="EMBL" id="CAI5449114.1"/>
    </source>
</evidence>
<evidence type="ECO:0000256" key="2">
    <source>
        <dbReference type="ARBA" id="ARBA00007025"/>
    </source>
</evidence>
<dbReference type="GO" id="GO:0005524">
    <property type="term" value="F:ATP binding"/>
    <property type="evidence" value="ECO:0007669"/>
    <property type="project" value="UniProtKB-KW"/>
</dbReference>
<keyword evidence="8" id="KW-0539">Nucleus</keyword>
<keyword evidence="9" id="KW-0175">Coiled coil</keyword>
<dbReference type="PROSITE" id="PS51192">
    <property type="entry name" value="HELICASE_ATP_BIND_1"/>
    <property type="match status" value="1"/>
</dbReference>
<evidence type="ECO:0000256" key="7">
    <source>
        <dbReference type="ARBA" id="ARBA00023125"/>
    </source>
</evidence>
<organism evidence="13 14">
    <name type="scientific">Caenorhabditis angaria</name>
    <dbReference type="NCBI Taxonomy" id="860376"/>
    <lineage>
        <taxon>Eukaryota</taxon>
        <taxon>Metazoa</taxon>
        <taxon>Ecdysozoa</taxon>
        <taxon>Nematoda</taxon>
        <taxon>Chromadorea</taxon>
        <taxon>Rhabditida</taxon>
        <taxon>Rhabditina</taxon>
        <taxon>Rhabditomorpha</taxon>
        <taxon>Rhabditoidea</taxon>
        <taxon>Rhabditidae</taxon>
        <taxon>Peloderinae</taxon>
        <taxon>Caenorhabditis</taxon>
    </lineage>
</organism>
<dbReference type="EMBL" id="CANHGI010000004">
    <property type="protein sequence ID" value="CAI5449114.1"/>
    <property type="molecule type" value="Genomic_DNA"/>
</dbReference>
<dbReference type="InterPro" id="IPR044574">
    <property type="entry name" value="ARIP4-like"/>
</dbReference>
<dbReference type="Pfam" id="PF00271">
    <property type="entry name" value="Helicase_C"/>
    <property type="match status" value="1"/>
</dbReference>
<comment type="similarity">
    <text evidence="2">Belongs to the SNF2/RAD54 helicase family.</text>
</comment>
<evidence type="ECO:0000256" key="4">
    <source>
        <dbReference type="ARBA" id="ARBA00022801"/>
    </source>
</evidence>
<keyword evidence="5" id="KW-0347">Helicase</keyword>
<proteinExistence type="inferred from homology"/>
<accession>A0A9P1IRP1</accession>
<dbReference type="InterPro" id="IPR049730">
    <property type="entry name" value="SNF2/RAD54-like_C"/>
</dbReference>
<dbReference type="Pfam" id="PF00176">
    <property type="entry name" value="SNF2-rel_dom"/>
    <property type="match status" value="1"/>
</dbReference>
<evidence type="ECO:0000256" key="5">
    <source>
        <dbReference type="ARBA" id="ARBA00022806"/>
    </source>
</evidence>
<dbReference type="GO" id="GO:0004386">
    <property type="term" value="F:helicase activity"/>
    <property type="evidence" value="ECO:0007669"/>
    <property type="project" value="UniProtKB-KW"/>
</dbReference>
<feature type="domain" description="Helicase ATP-binding" evidence="11">
    <location>
        <begin position="257"/>
        <end position="488"/>
    </location>
</feature>
<feature type="compositionally biased region" description="Basic residues" evidence="10">
    <location>
        <begin position="711"/>
        <end position="720"/>
    </location>
</feature>
<dbReference type="Gene3D" id="3.40.50.300">
    <property type="entry name" value="P-loop containing nucleotide triphosphate hydrolases"/>
    <property type="match status" value="1"/>
</dbReference>
<comment type="subcellular location">
    <subcellularLocation>
        <location evidence="1">Nucleus</location>
    </subcellularLocation>
</comment>
<dbReference type="SMART" id="SM00487">
    <property type="entry name" value="DEXDc"/>
    <property type="match status" value="1"/>
</dbReference>
<evidence type="ECO:0000256" key="6">
    <source>
        <dbReference type="ARBA" id="ARBA00022840"/>
    </source>
</evidence>
<dbReference type="InterPro" id="IPR038718">
    <property type="entry name" value="SNF2-like_sf"/>
</dbReference>
<evidence type="ECO:0000256" key="8">
    <source>
        <dbReference type="ARBA" id="ARBA00023242"/>
    </source>
</evidence>
<dbReference type="InterPro" id="IPR014001">
    <property type="entry name" value="Helicase_ATP-bd"/>
</dbReference>
<keyword evidence="3" id="KW-0547">Nucleotide-binding</keyword>
<sequence length="1225" mass="140830">MADDGANNSDDLVNVRIPTQLKKSQKRKQIRTEFDDETLDQSVLDAQRRERERLERLDKIRQQTSDDHITQMEALMMPSSSTTLPQLDIQLSDFDITANEEFNLEAEQKYFGGHLMFEDRKVNIEYSPDVPSTSSAPVEVIDLSSDSDDDIAVTGVVQSTRLFTGRRNRWVNADKDREEALQMEKEYSREQARIKKMRDLATLESTEKYCGRLLVNSGHPEEDSDIFVAPHLTHTLQPHQLGGIRFMYDNTIESMHDYDPTSGLGCILAHSMGLGKTIQVITFSEIFLRATKSRKILIIMPINTIQNWYSEYDRWMPKYNEKGEVIRNFEVFLLGDAVKSFDQRVNLIEEWHKKGGVLLMGYDMFRLLIRGTQPKKMKKKRPKLNMNGVNGYEQMFEPDEIEVEVPENEFTSDGRIKIEANNLITEALLDPGPELVICDEGHKIKNLNTDIAISLGAIATKRRIVLTGYPLQNNLVEYFCMIDFVRPKFLGNKKAFSERFEKPIKNGQCTDSTEADIKFARQRTHVLVELVKGFVQRRTHLLLKSILPESKEFVILLRKSVIQRLLYRCFVLFAKSEMKNGQCATFNPLKAFAVCSKIWNHPDVLCNTMEHIARNEQAADERKTAEFQRQIQMNNNPLMNHFPKLPVWGNGQQTMAEKEANVMEYLQRHADPNYPPIQSPFSSLPSISSNSPASALYNEPSTSSTTTTPTKNRKRPRKNKKNGDLLDEDEESTGSIKYDWAKETMLNYIKGNIENSYKMLISLEIIDECTKIDDKILLFSQNLTALSSIEEYMSKRKVLTRENPTGVERWEKNRNYLRLDGSTSGVDREKLINRFNSEPNLRVFLISTRAGSLGINLVSANRCIIFDACWNPCHDAQAVCRIYRYGQQKKTYIYRMIMDNSMEKAIFNRQISKHGLQQQVVDDAQVNANITQKELETLLVYDEALDVRHDAWDTSDWDFGDELLDKICKKYSHLMAEKPFLHESLILESDKQLSEEEKKEAQLLFEREKRGELYPEESDMFMNRGGSLGFSNQHPQYGSLMLPRGYGIQPPQPQQFFDGPPPMRSTPMAQRIVMNNETHYIMNLHQMSQQQHQHQQQQQQQQQPTAAAHQPIQLSTPFPGASKCRKPVVNNSGFVQEILTDRANLLPVVGRRHEIRPVPSGTIVQLVKPKLGTYIKTVNNEILDASGTIYETYADNLVEQIRLQPEHFQAAPQQPRGEPEVIDLD</sequence>
<dbReference type="GO" id="GO:0003677">
    <property type="term" value="F:DNA binding"/>
    <property type="evidence" value="ECO:0007669"/>
    <property type="project" value="UniProtKB-KW"/>
</dbReference>
<evidence type="ECO:0000256" key="9">
    <source>
        <dbReference type="SAM" id="Coils"/>
    </source>
</evidence>
<dbReference type="SUPFAM" id="SSF52540">
    <property type="entry name" value="P-loop containing nucleoside triphosphate hydrolases"/>
    <property type="match status" value="2"/>
</dbReference>
<feature type="compositionally biased region" description="Low complexity" evidence="10">
    <location>
        <begin position="679"/>
        <end position="710"/>
    </location>
</feature>
<dbReference type="AlphaFoldDB" id="A0A9P1IRP1"/>
<dbReference type="Proteomes" id="UP001152747">
    <property type="component" value="Unassembled WGS sequence"/>
</dbReference>
<evidence type="ECO:0000313" key="14">
    <source>
        <dbReference type="Proteomes" id="UP001152747"/>
    </source>
</evidence>
<keyword evidence="4" id="KW-0378">Hydrolase</keyword>
<protein>
    <submittedName>
        <fullName evidence="13">Uncharacterized protein</fullName>
    </submittedName>
</protein>
<feature type="compositionally biased region" description="Low complexity" evidence="10">
    <location>
        <begin position="1089"/>
        <end position="1103"/>
    </location>
</feature>
<feature type="region of interest" description="Disordered" evidence="10">
    <location>
        <begin position="1086"/>
        <end position="1125"/>
    </location>
</feature>
<dbReference type="CDD" id="cd18793">
    <property type="entry name" value="SF2_C_SNF"/>
    <property type="match status" value="1"/>
</dbReference>
<dbReference type="Gene3D" id="3.40.50.10810">
    <property type="entry name" value="Tandem AAA-ATPase domain"/>
    <property type="match status" value="2"/>
</dbReference>